<dbReference type="RefSeq" id="WP_136429070.1">
    <property type="nucleotide sequence ID" value="NZ_SSSM01000006.1"/>
</dbReference>
<gene>
    <name evidence="4" type="ORF">E6C64_17920</name>
</gene>
<keyword evidence="2" id="KW-0472">Membrane</keyword>
<feature type="transmembrane region" description="Helical" evidence="2">
    <location>
        <begin position="97"/>
        <end position="116"/>
    </location>
</feature>
<feature type="region of interest" description="Disordered" evidence="1">
    <location>
        <begin position="157"/>
        <end position="188"/>
    </location>
</feature>
<evidence type="ECO:0000259" key="3">
    <source>
        <dbReference type="Pfam" id="PF00174"/>
    </source>
</evidence>
<dbReference type="InterPro" id="IPR014756">
    <property type="entry name" value="Ig_E-set"/>
</dbReference>
<evidence type="ECO:0000256" key="1">
    <source>
        <dbReference type="SAM" id="MobiDB-lite"/>
    </source>
</evidence>
<dbReference type="Gene3D" id="2.60.40.650">
    <property type="match status" value="1"/>
</dbReference>
<feature type="transmembrane region" description="Helical" evidence="2">
    <location>
        <begin position="197"/>
        <end position="216"/>
    </location>
</feature>
<dbReference type="PANTHER" id="PTHR19372">
    <property type="entry name" value="SULFITE REDUCTASE"/>
    <property type="match status" value="1"/>
</dbReference>
<dbReference type="InterPro" id="IPR000572">
    <property type="entry name" value="OxRdtase_Mopterin-bd_dom"/>
</dbReference>
<dbReference type="PANTHER" id="PTHR19372:SF7">
    <property type="entry name" value="SULFITE OXIDASE, MITOCHONDRIAL"/>
    <property type="match status" value="1"/>
</dbReference>
<dbReference type="Proteomes" id="UP000309133">
    <property type="component" value="Unassembled WGS sequence"/>
</dbReference>
<dbReference type="SUPFAM" id="SSF56524">
    <property type="entry name" value="Oxidoreductase molybdopterin-binding domain"/>
    <property type="match status" value="1"/>
</dbReference>
<dbReference type="InterPro" id="IPR008335">
    <property type="entry name" value="Mopterin_OxRdtase_euk"/>
</dbReference>
<proteinExistence type="predicted"/>
<dbReference type="GO" id="GO:0008482">
    <property type="term" value="F:sulfite oxidase activity"/>
    <property type="evidence" value="ECO:0007669"/>
    <property type="project" value="TreeGrafter"/>
</dbReference>
<name>A0A4V3WSM3_9MICO</name>
<dbReference type="AlphaFoldDB" id="A0A4V3WSM3"/>
<feature type="domain" description="Oxidoreductase molybdopterin-binding" evidence="3">
    <location>
        <begin position="274"/>
        <end position="423"/>
    </location>
</feature>
<dbReference type="InterPro" id="IPR036374">
    <property type="entry name" value="OxRdtase_Mopterin-bd_sf"/>
</dbReference>
<dbReference type="GO" id="GO:0043546">
    <property type="term" value="F:molybdopterin cofactor binding"/>
    <property type="evidence" value="ECO:0007669"/>
    <property type="project" value="TreeGrafter"/>
</dbReference>
<accession>A0A4V3WSM3</accession>
<dbReference type="GO" id="GO:0006790">
    <property type="term" value="P:sulfur compound metabolic process"/>
    <property type="evidence" value="ECO:0007669"/>
    <property type="project" value="TreeGrafter"/>
</dbReference>
<feature type="transmembrane region" description="Helical" evidence="2">
    <location>
        <begin position="12"/>
        <end position="36"/>
    </location>
</feature>
<dbReference type="GO" id="GO:0020037">
    <property type="term" value="F:heme binding"/>
    <property type="evidence" value="ECO:0007669"/>
    <property type="project" value="TreeGrafter"/>
</dbReference>
<protein>
    <submittedName>
        <fullName evidence="4">Oxidoreductase</fullName>
    </submittedName>
</protein>
<organism evidence="4 5">
    <name type="scientific">Naasia lichenicola</name>
    <dbReference type="NCBI Taxonomy" id="2565933"/>
    <lineage>
        <taxon>Bacteria</taxon>
        <taxon>Bacillati</taxon>
        <taxon>Actinomycetota</taxon>
        <taxon>Actinomycetes</taxon>
        <taxon>Micrococcales</taxon>
        <taxon>Microbacteriaceae</taxon>
        <taxon>Naasia</taxon>
    </lineage>
</organism>
<dbReference type="OrthoDB" id="9795587at2"/>
<feature type="compositionally biased region" description="Basic and acidic residues" evidence="1">
    <location>
        <begin position="179"/>
        <end position="188"/>
    </location>
</feature>
<keyword evidence="2" id="KW-0812">Transmembrane</keyword>
<comment type="caution">
    <text evidence="4">The sequence shown here is derived from an EMBL/GenBank/DDBJ whole genome shotgun (WGS) entry which is preliminary data.</text>
</comment>
<dbReference type="Pfam" id="PF00174">
    <property type="entry name" value="Oxidored_molyb"/>
    <property type="match status" value="1"/>
</dbReference>
<feature type="transmembrane region" description="Helical" evidence="2">
    <location>
        <begin position="122"/>
        <end position="139"/>
    </location>
</feature>
<sequence>MVKPPRRARRLAPAWVGIVSALAGLGIGELVAALAAPTSSPLASTGAALIDLAPGWAKEVVVGLFGTGDKVAIITLLVVVVIAAAAGAGILEARRRFTGMAVFAALGILASAAAVTRAGANPMFAFPAVIGALIAIATLRRLIGRLPTEAAVVTSAVSPARPTGTGAPLVAHDSPPTPKNDRPNLRRPVEAAPSRRSFLITTGVTAIVGIAAGVVAQASTAAGRAAEAARAALRLPTSATPVAPPTDAMSFDIDGLSPLITPNADFYRIDTALIVPAVDPTTWTLRIHGMVENEVTLTFAELLALPMQQSDTTLMCVSNYVGGDLISNAVWTGYPIRELLARAVPTADADMVLSTSADGWTASTPLEALTDERNAILAVGMNGELLPAEHGFPVRMVVPGLYGYVSATKWVTDLQVTRFSDATAYWTDRGWGEKGPIKISSRIDVPTRVADGAGSVVVAGVAWAQHTGISKVEVQVDDGAWAEATLADELSIDTWRQWMWSWNATEGEHTITVRATDANGKLQIETPADVLPDGATGYHSVTLTV</sequence>
<dbReference type="SUPFAM" id="SSF81296">
    <property type="entry name" value="E set domains"/>
    <property type="match status" value="1"/>
</dbReference>
<evidence type="ECO:0000313" key="4">
    <source>
        <dbReference type="EMBL" id="THG28667.1"/>
    </source>
</evidence>
<evidence type="ECO:0000256" key="2">
    <source>
        <dbReference type="SAM" id="Phobius"/>
    </source>
</evidence>
<dbReference type="Gene3D" id="3.90.420.10">
    <property type="entry name" value="Oxidoreductase, molybdopterin-binding domain"/>
    <property type="match status" value="1"/>
</dbReference>
<evidence type="ECO:0000313" key="5">
    <source>
        <dbReference type="Proteomes" id="UP000309133"/>
    </source>
</evidence>
<keyword evidence="2" id="KW-1133">Transmembrane helix</keyword>
<dbReference type="EMBL" id="SSSM01000006">
    <property type="protein sequence ID" value="THG28667.1"/>
    <property type="molecule type" value="Genomic_DNA"/>
</dbReference>
<dbReference type="PRINTS" id="PR00407">
    <property type="entry name" value="EUMOPTERIN"/>
</dbReference>
<feature type="transmembrane region" description="Helical" evidence="2">
    <location>
        <begin position="71"/>
        <end position="90"/>
    </location>
</feature>
<reference evidence="4 5" key="1">
    <citation type="submission" date="2019-04" db="EMBL/GenBank/DDBJ databases">
        <authorList>
            <person name="Jiang L."/>
        </authorList>
    </citation>
    <scope>NUCLEOTIDE SEQUENCE [LARGE SCALE GENOMIC DNA]</scope>
    <source>
        <strain evidence="4 5">YIM 131853</strain>
    </source>
</reference>
<keyword evidence="5" id="KW-1185">Reference proteome</keyword>